<accession>A0A081P3P2</accession>
<organism evidence="2 3">
    <name type="scientific">Paenibacillus tyrfis</name>
    <dbReference type="NCBI Taxonomy" id="1501230"/>
    <lineage>
        <taxon>Bacteria</taxon>
        <taxon>Bacillati</taxon>
        <taxon>Bacillota</taxon>
        <taxon>Bacilli</taxon>
        <taxon>Bacillales</taxon>
        <taxon>Paenibacillaceae</taxon>
        <taxon>Paenibacillus</taxon>
    </lineage>
</organism>
<dbReference type="Proteomes" id="UP000028123">
    <property type="component" value="Unassembled WGS sequence"/>
</dbReference>
<reference evidence="2 3" key="1">
    <citation type="submission" date="2014-06" db="EMBL/GenBank/DDBJ databases">
        <title>Draft genome sequence of Paenibacillus sp. MSt1.</title>
        <authorList>
            <person name="Aw Y.K."/>
            <person name="Ong K.S."/>
            <person name="Gan H.M."/>
            <person name="Lee S.M."/>
        </authorList>
    </citation>
    <scope>NUCLEOTIDE SEQUENCE [LARGE SCALE GENOMIC DNA]</scope>
    <source>
        <strain evidence="2 3">MSt1</strain>
    </source>
</reference>
<keyword evidence="1" id="KW-0472">Membrane</keyword>
<feature type="transmembrane region" description="Helical" evidence="1">
    <location>
        <begin position="51"/>
        <end position="72"/>
    </location>
</feature>
<dbReference type="RefSeq" id="WP_036683049.1">
    <property type="nucleotide sequence ID" value="NZ_FYEP01000017.1"/>
</dbReference>
<evidence type="ECO:0000313" key="3">
    <source>
        <dbReference type="Proteomes" id="UP000028123"/>
    </source>
</evidence>
<keyword evidence="3" id="KW-1185">Reference proteome</keyword>
<keyword evidence="1" id="KW-0812">Transmembrane</keyword>
<dbReference type="EMBL" id="JNVM01000011">
    <property type="protein sequence ID" value="KEQ25315.1"/>
    <property type="molecule type" value="Genomic_DNA"/>
</dbReference>
<name>A0A081P3P2_9BACL</name>
<dbReference type="OrthoDB" id="2647690at2"/>
<protein>
    <recommendedName>
        <fullName evidence="4">Short-chain dehydrogenase</fullName>
    </recommendedName>
</protein>
<dbReference type="AlphaFoldDB" id="A0A081P3P2"/>
<keyword evidence="1" id="KW-1133">Transmembrane helix</keyword>
<comment type="caution">
    <text evidence="2">The sequence shown here is derived from an EMBL/GenBank/DDBJ whole genome shotgun (WGS) entry which is preliminary data.</text>
</comment>
<proteinExistence type="predicted"/>
<sequence>MLTTLIALAAVVCVISAAASFILARRQQNKEFDKNTDPNTVKHPVMANPMLIVYVLFPIVLVAGAVIWSYYFK</sequence>
<gene>
    <name evidence="2" type="ORF">ET33_04470</name>
</gene>
<evidence type="ECO:0000256" key="1">
    <source>
        <dbReference type="SAM" id="Phobius"/>
    </source>
</evidence>
<evidence type="ECO:0000313" key="2">
    <source>
        <dbReference type="EMBL" id="KEQ25315.1"/>
    </source>
</evidence>
<evidence type="ECO:0008006" key="4">
    <source>
        <dbReference type="Google" id="ProtNLM"/>
    </source>
</evidence>